<feature type="domain" description="Glucose-methanol-choline oxidoreductase N-terminal" evidence="8">
    <location>
        <begin position="326"/>
        <end position="340"/>
    </location>
</feature>
<evidence type="ECO:0000313" key="9">
    <source>
        <dbReference type="EnsemblMetazoa" id="AFAF002141-PA"/>
    </source>
</evidence>
<dbReference type="VEuPathDB" id="VectorBase:AFAF002141"/>
<dbReference type="EMBL" id="AXCN02000040">
    <property type="status" value="NOT_ANNOTATED_CDS"/>
    <property type="molecule type" value="Genomic_DNA"/>
</dbReference>
<dbReference type="InterPro" id="IPR007867">
    <property type="entry name" value="GMC_OxRtase_C"/>
</dbReference>
<keyword evidence="4 5" id="KW-0274">FAD</keyword>
<evidence type="ECO:0000256" key="4">
    <source>
        <dbReference type="ARBA" id="ARBA00022827"/>
    </source>
</evidence>
<dbReference type="Pfam" id="PF00732">
    <property type="entry name" value="GMC_oxred_N"/>
    <property type="match status" value="1"/>
</dbReference>
<dbReference type="GO" id="GO:0050660">
    <property type="term" value="F:flavin adenine dinucleotide binding"/>
    <property type="evidence" value="ECO:0007669"/>
    <property type="project" value="InterPro"/>
</dbReference>
<dbReference type="SUPFAM" id="SSF54373">
    <property type="entry name" value="FAD-linked reductases, C-terminal domain"/>
    <property type="match status" value="1"/>
</dbReference>
<evidence type="ECO:0000256" key="5">
    <source>
        <dbReference type="PIRSR" id="PIRSR000137-2"/>
    </source>
</evidence>
<evidence type="ECO:0000256" key="1">
    <source>
        <dbReference type="ARBA" id="ARBA00001974"/>
    </source>
</evidence>
<dbReference type="InterPro" id="IPR012132">
    <property type="entry name" value="GMC_OxRdtase"/>
</dbReference>
<dbReference type="PANTHER" id="PTHR11552">
    <property type="entry name" value="GLUCOSE-METHANOL-CHOLINE GMC OXIDOREDUCTASE"/>
    <property type="match status" value="1"/>
</dbReference>
<evidence type="ECO:0000313" key="10">
    <source>
        <dbReference type="Proteomes" id="UP000075886"/>
    </source>
</evidence>
<feature type="binding site" evidence="5">
    <location>
        <begin position="153"/>
        <end position="156"/>
    </location>
    <ligand>
        <name>FAD</name>
        <dbReference type="ChEBI" id="CHEBI:57692"/>
    </ligand>
</feature>
<dbReference type="Pfam" id="PF05199">
    <property type="entry name" value="GMC_oxred_C"/>
    <property type="match status" value="1"/>
</dbReference>
<evidence type="ECO:0000256" key="3">
    <source>
        <dbReference type="ARBA" id="ARBA00022630"/>
    </source>
</evidence>
<reference evidence="10" key="1">
    <citation type="submission" date="2014-01" db="EMBL/GenBank/DDBJ databases">
        <title>The Genome Sequence of Anopheles farauti FAR1 (V2).</title>
        <authorList>
            <consortium name="The Broad Institute Genomics Platform"/>
            <person name="Neafsey D.E."/>
            <person name="Besansky N."/>
            <person name="Howell P."/>
            <person name="Walton C."/>
            <person name="Young S.K."/>
            <person name="Zeng Q."/>
            <person name="Gargeya S."/>
            <person name="Fitzgerald M."/>
            <person name="Haas B."/>
            <person name="Abouelleil A."/>
            <person name="Allen A.W."/>
            <person name="Alvarado L."/>
            <person name="Arachchi H.M."/>
            <person name="Berlin A.M."/>
            <person name="Chapman S.B."/>
            <person name="Gainer-Dewar J."/>
            <person name="Goldberg J."/>
            <person name="Griggs A."/>
            <person name="Gujja S."/>
            <person name="Hansen M."/>
            <person name="Howarth C."/>
            <person name="Imamovic A."/>
            <person name="Ireland A."/>
            <person name="Larimer J."/>
            <person name="McCowan C."/>
            <person name="Murphy C."/>
            <person name="Pearson M."/>
            <person name="Poon T.W."/>
            <person name="Priest M."/>
            <person name="Roberts A."/>
            <person name="Saif S."/>
            <person name="Shea T."/>
            <person name="Sisk P."/>
            <person name="Sykes S."/>
            <person name="Wortman J."/>
            <person name="Nusbaum C."/>
            <person name="Birren B."/>
        </authorList>
    </citation>
    <scope>NUCLEOTIDE SEQUENCE [LARGE SCALE GENOMIC DNA]</scope>
    <source>
        <strain evidence="10">FAR1</strain>
    </source>
</reference>
<dbReference type="PANTHER" id="PTHR11552:SF147">
    <property type="entry name" value="CHOLINE DEHYDROGENASE, MITOCHONDRIAL"/>
    <property type="match status" value="1"/>
</dbReference>
<dbReference type="Gene3D" id="3.50.50.60">
    <property type="entry name" value="FAD/NAD(P)-binding domain"/>
    <property type="match status" value="1"/>
</dbReference>
<proteinExistence type="inferred from homology"/>
<evidence type="ECO:0000259" key="8">
    <source>
        <dbReference type="PROSITE" id="PS00624"/>
    </source>
</evidence>
<sequence>MEALLSGQCAAQSVGPANQLFGLLVQTILAAQCAISPPDMWPKDYGPTALAQGLDEYDFVIVGAGSAGSVVANRLSENPDWKVLLLEAGGDPPIESEIPFMQIHLEKSNVDWVYYADSSDGVEAKRTACRASSSPAGCYWPRGKMLGGSGAMNAMVYMRGNAHDYDTWEALGNAGWGWRSVLPYFRKSEDNRDPVVVGDGTYHGTGGYLTVSSITGKATAQVDHLREAVQAAGFNFLNDFNAQEHIGFGRVQVNTANATRVSSAKAFLVPIKDRPNLHVIKHAHAVELKFDENRRATGVKFVRSESDDEYREFEVHVRRETIVSAGAVNTPQLLMLSGVGRAEDLRDLNIPLVSDLPVGRKLQDHVTVPLFYRIYRSTATDYDVQRELVIPSFEYLLQREGPLTEAGLNAFVGFVNTRNISHPFPDVQYHHMYSRKRSGIASRWLQKMDLDGLVQDSVETANAEADLLAAFPILLKPKSWGHVRLHTERPMDRPLIDAGYFTHRDDMLTLIEGIRVHRRIMAQAKPMDPELVRIDLPECGREVYDSDAYWECYIRELSLTLYHPVGTAKMGPSHDPDAVVDARLRVKGVSGLRVVDASIMPDIVSGNTNAAVVMIAEKASDMLKEDHGWSA</sequence>
<protein>
    <recommendedName>
        <fullName evidence="7 8">Glucose-methanol-choline oxidoreductase N-terminal domain-containing protein</fullName>
    </recommendedName>
</protein>
<dbReference type="InterPro" id="IPR000172">
    <property type="entry name" value="GMC_OxRdtase_N"/>
</dbReference>
<dbReference type="GO" id="GO:0016614">
    <property type="term" value="F:oxidoreductase activity, acting on CH-OH group of donors"/>
    <property type="evidence" value="ECO:0007669"/>
    <property type="project" value="InterPro"/>
</dbReference>
<dbReference type="Proteomes" id="UP000075886">
    <property type="component" value="Unassembled WGS sequence"/>
</dbReference>
<comment type="similarity">
    <text evidence="2 6">Belongs to the GMC oxidoreductase family.</text>
</comment>
<dbReference type="Gene3D" id="3.30.560.10">
    <property type="entry name" value="Glucose Oxidase, domain 3"/>
    <property type="match status" value="1"/>
</dbReference>
<comment type="cofactor">
    <cofactor evidence="1 5">
        <name>FAD</name>
        <dbReference type="ChEBI" id="CHEBI:57692"/>
    </cofactor>
</comment>
<dbReference type="SUPFAM" id="SSF51905">
    <property type="entry name" value="FAD/NAD(P)-binding domain"/>
    <property type="match status" value="1"/>
</dbReference>
<keyword evidence="10" id="KW-1185">Reference proteome</keyword>
<feature type="domain" description="Glucose-methanol-choline oxidoreductase N-terminal" evidence="7">
    <location>
        <begin position="143"/>
        <end position="166"/>
    </location>
</feature>
<dbReference type="AlphaFoldDB" id="A0A182Q348"/>
<accession>A0A182Q348</accession>
<dbReference type="EnsemblMetazoa" id="AFAF002141-RA">
    <property type="protein sequence ID" value="AFAF002141-PA"/>
    <property type="gene ID" value="AFAF002141"/>
</dbReference>
<evidence type="ECO:0000256" key="2">
    <source>
        <dbReference type="ARBA" id="ARBA00010790"/>
    </source>
</evidence>
<dbReference type="InterPro" id="IPR036188">
    <property type="entry name" value="FAD/NAD-bd_sf"/>
</dbReference>
<evidence type="ECO:0000256" key="6">
    <source>
        <dbReference type="RuleBase" id="RU003968"/>
    </source>
</evidence>
<dbReference type="PROSITE" id="PS00623">
    <property type="entry name" value="GMC_OXRED_1"/>
    <property type="match status" value="1"/>
</dbReference>
<evidence type="ECO:0000259" key="7">
    <source>
        <dbReference type="PROSITE" id="PS00623"/>
    </source>
</evidence>
<reference evidence="9" key="2">
    <citation type="submission" date="2020-05" db="UniProtKB">
        <authorList>
            <consortium name="EnsemblMetazoa"/>
        </authorList>
    </citation>
    <scope>IDENTIFICATION</scope>
    <source>
        <strain evidence="9">FAR1</strain>
    </source>
</reference>
<name>A0A182Q348_9DIPT</name>
<dbReference type="PROSITE" id="PS00624">
    <property type="entry name" value="GMC_OXRED_2"/>
    <property type="match status" value="1"/>
</dbReference>
<dbReference type="PIRSF" id="PIRSF000137">
    <property type="entry name" value="Alcohol_oxidase"/>
    <property type="match status" value="1"/>
</dbReference>
<organism evidence="9 10">
    <name type="scientific">Anopheles farauti</name>
    <dbReference type="NCBI Taxonomy" id="69004"/>
    <lineage>
        <taxon>Eukaryota</taxon>
        <taxon>Metazoa</taxon>
        <taxon>Ecdysozoa</taxon>
        <taxon>Arthropoda</taxon>
        <taxon>Hexapoda</taxon>
        <taxon>Insecta</taxon>
        <taxon>Pterygota</taxon>
        <taxon>Neoptera</taxon>
        <taxon>Endopterygota</taxon>
        <taxon>Diptera</taxon>
        <taxon>Nematocera</taxon>
        <taxon>Culicoidea</taxon>
        <taxon>Culicidae</taxon>
        <taxon>Anophelinae</taxon>
        <taxon>Anopheles</taxon>
    </lineage>
</organism>
<keyword evidence="3 6" id="KW-0285">Flavoprotein</keyword>
<dbReference type="STRING" id="69004.A0A182Q348"/>